<feature type="compositionally biased region" description="Polar residues" evidence="1">
    <location>
        <begin position="48"/>
        <end position="59"/>
    </location>
</feature>
<evidence type="ECO:0000313" key="3">
    <source>
        <dbReference type="Proteomes" id="UP001266305"/>
    </source>
</evidence>
<gene>
    <name evidence="2" type="ORF">P7K49_012752</name>
</gene>
<dbReference type="EMBL" id="JASSZA010000006">
    <property type="protein sequence ID" value="KAK2107587.1"/>
    <property type="molecule type" value="Genomic_DNA"/>
</dbReference>
<keyword evidence="3" id="KW-1185">Reference proteome</keyword>
<dbReference type="Proteomes" id="UP001266305">
    <property type="component" value="Unassembled WGS sequence"/>
</dbReference>
<evidence type="ECO:0000313" key="2">
    <source>
        <dbReference type="EMBL" id="KAK2107587.1"/>
    </source>
</evidence>
<name>A0ABQ9VGW9_SAGOE</name>
<comment type="caution">
    <text evidence="2">The sequence shown here is derived from an EMBL/GenBank/DDBJ whole genome shotgun (WGS) entry which is preliminary data.</text>
</comment>
<proteinExistence type="predicted"/>
<feature type="region of interest" description="Disordered" evidence="1">
    <location>
        <begin position="43"/>
        <end position="126"/>
    </location>
</feature>
<evidence type="ECO:0000256" key="1">
    <source>
        <dbReference type="SAM" id="MobiDB-lite"/>
    </source>
</evidence>
<sequence>MDRIVDHGNPVTETTFCQRNYVVEKKRKTLYAFPYIKIKEFKEKKNPRSSSLPKPQSHAQAPLPCPSTLAHPEAQAWDHVRGGRRGGAQSRDHQAPLAPPPTSLSFPAAGAQPGIQAAFPNTEPRL</sequence>
<feature type="compositionally biased region" description="Low complexity" evidence="1">
    <location>
        <begin position="106"/>
        <end position="119"/>
    </location>
</feature>
<reference evidence="2 3" key="1">
    <citation type="submission" date="2023-05" db="EMBL/GenBank/DDBJ databases">
        <title>B98-5 Cell Line De Novo Hybrid Assembly: An Optical Mapping Approach.</title>
        <authorList>
            <person name="Kananen K."/>
            <person name="Auerbach J.A."/>
            <person name="Kautto E."/>
            <person name="Blachly J.S."/>
        </authorList>
    </citation>
    <scope>NUCLEOTIDE SEQUENCE [LARGE SCALE GENOMIC DNA]</scope>
    <source>
        <strain evidence="2">B95-8</strain>
        <tissue evidence="2">Cell line</tissue>
    </source>
</reference>
<organism evidence="2 3">
    <name type="scientific">Saguinus oedipus</name>
    <name type="common">Cotton-top tamarin</name>
    <name type="synonym">Oedipomidas oedipus</name>
    <dbReference type="NCBI Taxonomy" id="9490"/>
    <lineage>
        <taxon>Eukaryota</taxon>
        <taxon>Metazoa</taxon>
        <taxon>Chordata</taxon>
        <taxon>Craniata</taxon>
        <taxon>Vertebrata</taxon>
        <taxon>Euteleostomi</taxon>
        <taxon>Mammalia</taxon>
        <taxon>Eutheria</taxon>
        <taxon>Euarchontoglires</taxon>
        <taxon>Primates</taxon>
        <taxon>Haplorrhini</taxon>
        <taxon>Platyrrhini</taxon>
        <taxon>Cebidae</taxon>
        <taxon>Callitrichinae</taxon>
        <taxon>Saguinus</taxon>
    </lineage>
</organism>
<protein>
    <submittedName>
        <fullName evidence="2">Uncharacterized protein</fullName>
    </submittedName>
</protein>
<accession>A0ABQ9VGW9</accession>